<comment type="similarity">
    <text evidence="3">Belongs to the CoaE family.</text>
</comment>
<name>A0ABP8ERE0_9MICO</name>
<dbReference type="PANTHER" id="PTHR10695:SF46">
    <property type="entry name" value="BIFUNCTIONAL COENZYME A SYNTHASE-RELATED"/>
    <property type="match status" value="1"/>
</dbReference>
<dbReference type="CDD" id="cd02022">
    <property type="entry name" value="DPCK"/>
    <property type="match status" value="1"/>
</dbReference>
<evidence type="ECO:0000256" key="3">
    <source>
        <dbReference type="HAMAP-Rule" id="MF_00376"/>
    </source>
</evidence>
<dbReference type="NCBIfam" id="TIGR00152">
    <property type="entry name" value="dephospho-CoA kinase"/>
    <property type="match status" value="1"/>
</dbReference>
<evidence type="ECO:0000256" key="4">
    <source>
        <dbReference type="NCBIfam" id="TIGR00152"/>
    </source>
</evidence>
<comment type="function">
    <text evidence="3">Catalyzes the phosphorylation of the 3'-hydroxyl group of dephosphocoenzyme A to form coenzyme A.</text>
</comment>
<dbReference type="RefSeq" id="WP_345038031.1">
    <property type="nucleotide sequence ID" value="NZ_BAABBA010000003.1"/>
</dbReference>
<dbReference type="PANTHER" id="PTHR10695">
    <property type="entry name" value="DEPHOSPHO-COA KINASE-RELATED"/>
    <property type="match status" value="1"/>
</dbReference>
<comment type="catalytic activity">
    <reaction evidence="3">
        <text>3'-dephospho-CoA + ATP = ADP + CoA + H(+)</text>
        <dbReference type="Rhea" id="RHEA:18245"/>
        <dbReference type="ChEBI" id="CHEBI:15378"/>
        <dbReference type="ChEBI" id="CHEBI:30616"/>
        <dbReference type="ChEBI" id="CHEBI:57287"/>
        <dbReference type="ChEBI" id="CHEBI:57328"/>
        <dbReference type="ChEBI" id="CHEBI:456216"/>
        <dbReference type="EC" id="2.7.1.24"/>
    </reaction>
</comment>
<keyword evidence="3" id="KW-0808">Transferase</keyword>
<keyword evidence="6" id="KW-1185">Reference proteome</keyword>
<gene>
    <name evidence="3" type="primary">coaE</name>
    <name evidence="5" type="ORF">GCM10022262_08400</name>
</gene>
<evidence type="ECO:0000256" key="1">
    <source>
        <dbReference type="ARBA" id="ARBA00022741"/>
    </source>
</evidence>
<dbReference type="PROSITE" id="PS51219">
    <property type="entry name" value="DPCK"/>
    <property type="match status" value="1"/>
</dbReference>
<protein>
    <recommendedName>
        <fullName evidence="3 4">Dephospho-CoA kinase</fullName>
        <ecNumber evidence="3 4">2.7.1.24</ecNumber>
    </recommendedName>
    <alternativeName>
        <fullName evidence="3">Dephosphocoenzyme A kinase</fullName>
    </alternativeName>
</protein>
<keyword evidence="3" id="KW-0963">Cytoplasm</keyword>
<sequence>MLTVGLTGGIGSGKSTASAELARLGAVVVDADQLARAVVAPGTPGLAAVVAEFGDSVLAPDGSLDRAALAARVFGDPDALARLGAITHPLVAEESRRLQAAAPADAVVVHDVPLIVENGLADRYDLVVVVGADEATRVQRLTAHRGMSEEDARARIRAQADDAARRAVADVWLDNSGTPEELRDAVGRLWRERLVPERDRRARSTGASPAAGV</sequence>
<dbReference type="InterPro" id="IPR001977">
    <property type="entry name" value="Depp_CoAkinase"/>
</dbReference>
<dbReference type="HAMAP" id="MF_00376">
    <property type="entry name" value="Dephospho_CoA_kinase"/>
    <property type="match status" value="1"/>
</dbReference>
<proteinExistence type="inferred from homology"/>
<feature type="binding site" evidence="3">
    <location>
        <begin position="11"/>
        <end position="16"/>
    </location>
    <ligand>
        <name>ATP</name>
        <dbReference type="ChEBI" id="CHEBI:30616"/>
    </ligand>
</feature>
<keyword evidence="2 3" id="KW-0067">ATP-binding</keyword>
<dbReference type="InterPro" id="IPR027417">
    <property type="entry name" value="P-loop_NTPase"/>
</dbReference>
<evidence type="ECO:0000313" key="5">
    <source>
        <dbReference type="EMBL" id="GAA4286481.1"/>
    </source>
</evidence>
<keyword evidence="3" id="KW-0418">Kinase</keyword>
<reference evidence="6" key="1">
    <citation type="journal article" date="2019" name="Int. J. Syst. Evol. Microbiol.">
        <title>The Global Catalogue of Microorganisms (GCM) 10K type strain sequencing project: providing services to taxonomists for standard genome sequencing and annotation.</title>
        <authorList>
            <consortium name="The Broad Institute Genomics Platform"/>
            <consortium name="The Broad Institute Genome Sequencing Center for Infectious Disease"/>
            <person name="Wu L."/>
            <person name="Ma J."/>
        </authorList>
    </citation>
    <scope>NUCLEOTIDE SEQUENCE [LARGE SCALE GENOMIC DNA]</scope>
    <source>
        <strain evidence="6">JCM 17459</strain>
    </source>
</reference>
<dbReference type="EMBL" id="BAABBA010000003">
    <property type="protein sequence ID" value="GAA4286481.1"/>
    <property type="molecule type" value="Genomic_DNA"/>
</dbReference>
<comment type="pathway">
    <text evidence="3">Cofactor biosynthesis; coenzyme A biosynthesis; CoA from (R)-pantothenate: step 5/5.</text>
</comment>
<evidence type="ECO:0000313" key="6">
    <source>
        <dbReference type="Proteomes" id="UP001499841"/>
    </source>
</evidence>
<dbReference type="Proteomes" id="UP001499841">
    <property type="component" value="Unassembled WGS sequence"/>
</dbReference>
<dbReference type="Gene3D" id="3.40.50.300">
    <property type="entry name" value="P-loop containing nucleotide triphosphate hydrolases"/>
    <property type="match status" value="1"/>
</dbReference>
<organism evidence="5 6">
    <name type="scientific">Georgenia daeguensis</name>
    <dbReference type="NCBI Taxonomy" id="908355"/>
    <lineage>
        <taxon>Bacteria</taxon>
        <taxon>Bacillati</taxon>
        <taxon>Actinomycetota</taxon>
        <taxon>Actinomycetes</taxon>
        <taxon>Micrococcales</taxon>
        <taxon>Bogoriellaceae</taxon>
        <taxon>Georgenia</taxon>
    </lineage>
</organism>
<dbReference type="Pfam" id="PF01121">
    <property type="entry name" value="CoaE"/>
    <property type="match status" value="1"/>
</dbReference>
<accession>A0ABP8ERE0</accession>
<keyword evidence="3" id="KW-0173">Coenzyme A biosynthesis</keyword>
<comment type="subcellular location">
    <subcellularLocation>
        <location evidence="3">Cytoplasm</location>
    </subcellularLocation>
</comment>
<dbReference type="EC" id="2.7.1.24" evidence="3 4"/>
<keyword evidence="1 3" id="KW-0547">Nucleotide-binding</keyword>
<comment type="caution">
    <text evidence="5">The sequence shown here is derived from an EMBL/GenBank/DDBJ whole genome shotgun (WGS) entry which is preliminary data.</text>
</comment>
<dbReference type="NCBIfam" id="NF002879">
    <property type="entry name" value="PRK03333.1"/>
    <property type="match status" value="1"/>
</dbReference>
<evidence type="ECO:0000256" key="2">
    <source>
        <dbReference type="ARBA" id="ARBA00022840"/>
    </source>
</evidence>
<dbReference type="SUPFAM" id="SSF52540">
    <property type="entry name" value="P-loop containing nucleoside triphosphate hydrolases"/>
    <property type="match status" value="1"/>
</dbReference>